<proteinExistence type="predicted"/>
<evidence type="ECO:0000259" key="1">
    <source>
        <dbReference type="Pfam" id="PF18935"/>
    </source>
</evidence>
<dbReference type="InterPro" id="IPR043738">
    <property type="entry name" value="DUF5683"/>
</dbReference>
<sequence>MACCLLIGFRSVAQTDKQMLSQSSMFGQQDSTLKITAKPIKLPKDSTNISKADTPIVKAKPKHDPRIATRRSLIFPGLGQIYNKEYWKLPIVYGAIAIPTYTYIFNDNYYKELRFAYNARYKAAVGTTAADSTDYNGLAAIYKKVDVASIQSARNAARKNRDYSILWFFIVWGLNVADATVFGHLKNFDVSDDLTLNIKPTLNPTTRGPGVSLVVSYKTPTRKMSSVLRQ</sequence>
<accession>A0ABV8PXP4</accession>
<gene>
    <name evidence="2" type="ORF">ACFOW1_07485</name>
</gene>
<evidence type="ECO:0000313" key="3">
    <source>
        <dbReference type="Proteomes" id="UP001595906"/>
    </source>
</evidence>
<feature type="domain" description="DUF5683" evidence="1">
    <location>
        <begin position="62"/>
        <end position="213"/>
    </location>
</feature>
<comment type="caution">
    <text evidence="2">The sequence shown here is derived from an EMBL/GenBank/DDBJ whole genome shotgun (WGS) entry which is preliminary data.</text>
</comment>
<dbReference type="EMBL" id="JBHSDC010000012">
    <property type="protein sequence ID" value="MFC4231727.1"/>
    <property type="molecule type" value="Genomic_DNA"/>
</dbReference>
<dbReference type="Pfam" id="PF18935">
    <property type="entry name" value="DUF5683"/>
    <property type="match status" value="1"/>
</dbReference>
<name>A0ABV8PXP4_9BACT</name>
<dbReference type="Proteomes" id="UP001595906">
    <property type="component" value="Unassembled WGS sequence"/>
</dbReference>
<organism evidence="2 3">
    <name type="scientific">Parasediminibacterium paludis</name>
    <dbReference type="NCBI Taxonomy" id="908966"/>
    <lineage>
        <taxon>Bacteria</taxon>
        <taxon>Pseudomonadati</taxon>
        <taxon>Bacteroidota</taxon>
        <taxon>Chitinophagia</taxon>
        <taxon>Chitinophagales</taxon>
        <taxon>Chitinophagaceae</taxon>
        <taxon>Parasediminibacterium</taxon>
    </lineage>
</organism>
<dbReference type="RefSeq" id="WP_379013312.1">
    <property type="nucleotide sequence ID" value="NZ_JBHSDC010000012.1"/>
</dbReference>
<keyword evidence="3" id="KW-1185">Reference proteome</keyword>
<evidence type="ECO:0000313" key="2">
    <source>
        <dbReference type="EMBL" id="MFC4231727.1"/>
    </source>
</evidence>
<protein>
    <submittedName>
        <fullName evidence="2">DUF5683 domain-containing protein</fullName>
    </submittedName>
</protein>
<reference evidence="3" key="1">
    <citation type="journal article" date="2019" name="Int. J. Syst. Evol. Microbiol.">
        <title>The Global Catalogue of Microorganisms (GCM) 10K type strain sequencing project: providing services to taxonomists for standard genome sequencing and annotation.</title>
        <authorList>
            <consortium name="The Broad Institute Genomics Platform"/>
            <consortium name="The Broad Institute Genome Sequencing Center for Infectious Disease"/>
            <person name="Wu L."/>
            <person name="Ma J."/>
        </authorList>
    </citation>
    <scope>NUCLEOTIDE SEQUENCE [LARGE SCALE GENOMIC DNA]</scope>
    <source>
        <strain evidence="3">CECT 8010</strain>
    </source>
</reference>